<feature type="domain" description="GST C-terminal" evidence="2">
    <location>
        <begin position="1"/>
        <end position="112"/>
    </location>
</feature>
<evidence type="ECO:0000313" key="3">
    <source>
        <dbReference type="EMBL" id="GKV05718.1"/>
    </source>
</evidence>
<evidence type="ECO:0000259" key="2">
    <source>
        <dbReference type="PROSITE" id="PS50405"/>
    </source>
</evidence>
<dbReference type="InterPro" id="IPR010987">
    <property type="entry name" value="Glutathione-S-Trfase_C-like"/>
</dbReference>
<dbReference type="SUPFAM" id="SSF47616">
    <property type="entry name" value="GST C-terminal domain-like"/>
    <property type="match status" value="1"/>
</dbReference>
<dbReference type="EMBL" id="BPVZ01000024">
    <property type="protein sequence ID" value="GKV05718.1"/>
    <property type="molecule type" value="Genomic_DNA"/>
</dbReference>
<accession>A0AAV5J2N0</accession>
<dbReference type="Proteomes" id="UP001054252">
    <property type="component" value="Unassembled WGS sequence"/>
</dbReference>
<dbReference type="GO" id="GO:0004364">
    <property type="term" value="F:glutathione transferase activity"/>
    <property type="evidence" value="ECO:0007669"/>
    <property type="project" value="InterPro"/>
</dbReference>
<dbReference type="PROSITE" id="PS50405">
    <property type="entry name" value="GST_CTER"/>
    <property type="match status" value="1"/>
</dbReference>
<dbReference type="PANTHER" id="PTHR11260:SF729">
    <property type="entry name" value="GLUTATHIONE TRANSFERASE"/>
    <property type="match status" value="1"/>
</dbReference>
<reference evidence="3 4" key="1">
    <citation type="journal article" date="2021" name="Commun. Biol.">
        <title>The genome of Shorea leprosula (Dipterocarpaceae) highlights the ecological relevance of drought in aseasonal tropical rainforests.</title>
        <authorList>
            <person name="Ng K.K.S."/>
            <person name="Kobayashi M.J."/>
            <person name="Fawcett J.A."/>
            <person name="Hatakeyama M."/>
            <person name="Paape T."/>
            <person name="Ng C.H."/>
            <person name="Ang C.C."/>
            <person name="Tnah L.H."/>
            <person name="Lee C.T."/>
            <person name="Nishiyama T."/>
            <person name="Sese J."/>
            <person name="O'Brien M.J."/>
            <person name="Copetti D."/>
            <person name="Mohd Noor M.I."/>
            <person name="Ong R.C."/>
            <person name="Putra M."/>
            <person name="Sireger I.Z."/>
            <person name="Indrioko S."/>
            <person name="Kosugi Y."/>
            <person name="Izuno A."/>
            <person name="Isagi Y."/>
            <person name="Lee S.L."/>
            <person name="Shimizu K.K."/>
        </authorList>
    </citation>
    <scope>NUCLEOTIDE SEQUENCE [LARGE SCALE GENOMIC DNA]</scope>
    <source>
        <strain evidence="3">214</strain>
    </source>
</reference>
<evidence type="ECO:0000256" key="1">
    <source>
        <dbReference type="ARBA" id="ARBA00004514"/>
    </source>
</evidence>
<dbReference type="GO" id="GO:0005829">
    <property type="term" value="C:cytosol"/>
    <property type="evidence" value="ECO:0007669"/>
    <property type="project" value="UniProtKB-SubCell"/>
</dbReference>
<keyword evidence="4" id="KW-1185">Reference proteome</keyword>
<dbReference type="Pfam" id="PF00043">
    <property type="entry name" value="GST_C"/>
    <property type="match status" value="1"/>
</dbReference>
<proteinExistence type="predicted"/>
<dbReference type="AlphaFoldDB" id="A0AAV5J2N0"/>
<name>A0AAV5J2N0_9ROSI</name>
<comment type="caution">
    <text evidence="3">The sequence shown here is derived from an EMBL/GenBank/DDBJ whole genome shotgun (WGS) entry which is preliminary data.</text>
</comment>
<dbReference type="CDD" id="cd03185">
    <property type="entry name" value="GST_C_Tau"/>
    <property type="match status" value="1"/>
</dbReference>
<dbReference type="PANTHER" id="PTHR11260">
    <property type="entry name" value="GLUTATHIONE S-TRANSFERASE, GST, SUPERFAMILY, GST DOMAIN CONTAINING"/>
    <property type="match status" value="1"/>
</dbReference>
<evidence type="ECO:0000313" key="4">
    <source>
        <dbReference type="Proteomes" id="UP001054252"/>
    </source>
</evidence>
<protein>
    <recommendedName>
        <fullName evidence="2">GST C-terminal domain-containing protein</fullName>
    </recommendedName>
</protein>
<dbReference type="InterPro" id="IPR045073">
    <property type="entry name" value="Omega/Tau-like"/>
</dbReference>
<dbReference type="Gene3D" id="1.20.1050.10">
    <property type="match status" value="1"/>
</dbReference>
<dbReference type="InterPro" id="IPR004046">
    <property type="entry name" value="GST_C"/>
</dbReference>
<gene>
    <name evidence="3" type="ORF">SLEP1_g17694</name>
</gene>
<dbReference type="InterPro" id="IPR036282">
    <property type="entry name" value="Glutathione-S-Trfase_C_sf"/>
</dbReference>
<comment type="subcellular location">
    <subcellularLocation>
        <location evidence="1">Cytoplasm</location>
        <location evidence="1">Cytosol</location>
    </subcellularLocation>
</comment>
<dbReference type="InterPro" id="IPR045074">
    <property type="entry name" value="GST_C_Tau"/>
</dbReference>
<sequence>MPSMLNDFKVEGQEQEEAIGSAMENLKVLEEELRGKKFFGGEKIGFADLAYGWLANLMSVFEENTGIKMIDEESFPSLSGWIQAFSDTPKIKESWPSHDKLVAKVSCPPREIRCCNIQMNQLVRLCVS</sequence>
<dbReference type="GO" id="GO:0006749">
    <property type="term" value="P:glutathione metabolic process"/>
    <property type="evidence" value="ECO:0007669"/>
    <property type="project" value="InterPro"/>
</dbReference>
<organism evidence="3 4">
    <name type="scientific">Rubroshorea leprosula</name>
    <dbReference type="NCBI Taxonomy" id="152421"/>
    <lineage>
        <taxon>Eukaryota</taxon>
        <taxon>Viridiplantae</taxon>
        <taxon>Streptophyta</taxon>
        <taxon>Embryophyta</taxon>
        <taxon>Tracheophyta</taxon>
        <taxon>Spermatophyta</taxon>
        <taxon>Magnoliopsida</taxon>
        <taxon>eudicotyledons</taxon>
        <taxon>Gunneridae</taxon>
        <taxon>Pentapetalae</taxon>
        <taxon>rosids</taxon>
        <taxon>malvids</taxon>
        <taxon>Malvales</taxon>
        <taxon>Dipterocarpaceae</taxon>
        <taxon>Rubroshorea</taxon>
    </lineage>
</organism>